<dbReference type="OrthoDB" id="259382at2"/>
<name>A0A1W6P1P8_9RHOB</name>
<organism evidence="2 3">
    <name type="scientific">Ketogulonicigenium robustum</name>
    <dbReference type="NCBI Taxonomy" id="92947"/>
    <lineage>
        <taxon>Bacteria</taxon>
        <taxon>Pseudomonadati</taxon>
        <taxon>Pseudomonadota</taxon>
        <taxon>Alphaproteobacteria</taxon>
        <taxon>Rhodobacterales</taxon>
        <taxon>Roseobacteraceae</taxon>
        <taxon>Ketogulonicigenium</taxon>
    </lineage>
</organism>
<evidence type="ECO:0000259" key="1">
    <source>
        <dbReference type="Pfam" id="PF01755"/>
    </source>
</evidence>
<keyword evidence="2" id="KW-0808">Transferase</keyword>
<dbReference type="Pfam" id="PF01755">
    <property type="entry name" value="Glyco_transf_25"/>
    <property type="match status" value="1"/>
</dbReference>
<reference evidence="2 3" key="1">
    <citation type="submission" date="2017-02" db="EMBL/GenBank/DDBJ databases">
        <title>Ketogulonicigenium robustum SPU B003 Genome sequencing and assembly.</title>
        <authorList>
            <person name="Li Y."/>
            <person name="Liu L."/>
            <person name="Wang C."/>
            <person name="Zhang M."/>
            <person name="Zhang T."/>
            <person name="Zhang Y."/>
        </authorList>
    </citation>
    <scope>NUCLEOTIDE SEQUENCE [LARGE SCALE GENOMIC DNA]</scope>
    <source>
        <strain evidence="2 3">SPU_B003</strain>
    </source>
</reference>
<dbReference type="AlphaFoldDB" id="A0A1W6P1P8"/>
<sequence length="266" mass="29995">MTSTNFPPIYVLSLPNADDRRSAVRAEFDRIGLKFTFIDAINGNEMAEQTFRKWYDQKTNRYAFKRPLSRGEIACALGHHGIWSRIANGPHPAALVCEDDIAPSPDLVDFLQRIATEPDVFADVIIKIDGAARTGEKIGSLGTTDLILTRHLPPLTVGYIIGRNAARKILSTIGPISRPIDMDLKHYWEHQIPIFITQPILAKPRETAESTLANGRDSTKRAPLLSRFARNALYQIRMKWGRMHSPYKNENKAIIDRLKSFLVAHP</sequence>
<dbReference type="CDD" id="cd06532">
    <property type="entry name" value="Glyco_transf_25"/>
    <property type="match status" value="1"/>
</dbReference>
<proteinExistence type="predicted"/>
<dbReference type="Proteomes" id="UP000242447">
    <property type="component" value="Chromosome"/>
</dbReference>
<dbReference type="EMBL" id="CP019937">
    <property type="protein sequence ID" value="ARO15311.1"/>
    <property type="molecule type" value="Genomic_DNA"/>
</dbReference>
<dbReference type="GO" id="GO:0016740">
    <property type="term" value="F:transferase activity"/>
    <property type="evidence" value="ECO:0007669"/>
    <property type="project" value="UniProtKB-KW"/>
</dbReference>
<accession>A0A1W6P1P8</accession>
<dbReference type="InterPro" id="IPR002654">
    <property type="entry name" value="Glyco_trans_25"/>
</dbReference>
<evidence type="ECO:0000313" key="3">
    <source>
        <dbReference type="Proteomes" id="UP000242447"/>
    </source>
</evidence>
<keyword evidence="3" id="KW-1185">Reference proteome</keyword>
<feature type="domain" description="Glycosyl transferase family 25" evidence="1">
    <location>
        <begin position="7"/>
        <end position="182"/>
    </location>
</feature>
<dbReference type="RefSeq" id="WP_085786724.1">
    <property type="nucleotide sequence ID" value="NZ_CP019937.1"/>
</dbReference>
<gene>
    <name evidence="2" type="ORF">BVG79_01969</name>
</gene>
<evidence type="ECO:0000313" key="2">
    <source>
        <dbReference type="EMBL" id="ARO15311.1"/>
    </source>
</evidence>
<protein>
    <submittedName>
        <fullName evidence="2">Glycosyl transferase family protein</fullName>
    </submittedName>
</protein>
<dbReference type="KEGG" id="kro:BVG79_01969"/>